<dbReference type="AlphaFoldDB" id="A0A6B3SVY1"/>
<dbReference type="GO" id="GO:0008360">
    <property type="term" value="P:regulation of cell shape"/>
    <property type="evidence" value="ECO:0007669"/>
    <property type="project" value="UniProtKB-KW"/>
</dbReference>
<keyword evidence="23" id="KW-1185">Reference proteome</keyword>
<comment type="similarity">
    <text evidence="4">In the N-terminal section; belongs to the glycosyltransferase 51 family.</text>
</comment>
<feature type="compositionally biased region" description="Low complexity" evidence="18">
    <location>
        <begin position="804"/>
        <end position="822"/>
    </location>
</feature>
<evidence type="ECO:0000256" key="8">
    <source>
        <dbReference type="ARBA" id="ARBA00022676"/>
    </source>
</evidence>
<keyword evidence="6" id="KW-0121">Carboxypeptidase</keyword>
<reference evidence="22 23" key="1">
    <citation type="submission" date="2020-02" db="EMBL/GenBank/DDBJ databases">
        <authorList>
            <person name="Kim M.K."/>
        </authorList>
    </citation>
    <scope>NUCLEOTIDE SEQUENCE [LARGE SCALE GENOMIC DNA]</scope>
    <source>
        <strain evidence="22 23">17J57-3</strain>
    </source>
</reference>
<dbReference type="PANTHER" id="PTHR32282">
    <property type="entry name" value="BINDING PROTEIN TRANSPEPTIDASE, PUTATIVE-RELATED"/>
    <property type="match status" value="1"/>
</dbReference>
<dbReference type="GO" id="GO:0009252">
    <property type="term" value="P:peptidoglycan biosynthetic process"/>
    <property type="evidence" value="ECO:0007669"/>
    <property type="project" value="UniProtKB-UniPathway"/>
</dbReference>
<evidence type="ECO:0000259" key="21">
    <source>
        <dbReference type="Pfam" id="PF00912"/>
    </source>
</evidence>
<dbReference type="GO" id="GO:0006508">
    <property type="term" value="P:proteolysis"/>
    <property type="evidence" value="ECO:0007669"/>
    <property type="project" value="UniProtKB-KW"/>
</dbReference>
<comment type="subcellular location">
    <subcellularLocation>
        <location evidence="1">Cell membrane</location>
    </subcellularLocation>
</comment>
<comment type="catalytic activity">
    <reaction evidence="17">
        <text>[GlcNAc-(1-&gt;4)-Mur2Ac(oyl-L-Ala-gamma-D-Glu-L-Lys-D-Ala-D-Ala)](n)-di-trans,octa-cis-undecaprenyl diphosphate + beta-D-GlcNAc-(1-&gt;4)-Mur2Ac(oyl-L-Ala-gamma-D-Glu-L-Lys-D-Ala-D-Ala)-di-trans,octa-cis-undecaprenyl diphosphate = [GlcNAc-(1-&gt;4)-Mur2Ac(oyl-L-Ala-gamma-D-Glu-L-Lys-D-Ala-D-Ala)](n+1)-di-trans,octa-cis-undecaprenyl diphosphate + di-trans,octa-cis-undecaprenyl diphosphate + H(+)</text>
        <dbReference type="Rhea" id="RHEA:23708"/>
        <dbReference type="Rhea" id="RHEA-COMP:9602"/>
        <dbReference type="Rhea" id="RHEA-COMP:9603"/>
        <dbReference type="ChEBI" id="CHEBI:15378"/>
        <dbReference type="ChEBI" id="CHEBI:58405"/>
        <dbReference type="ChEBI" id="CHEBI:60033"/>
        <dbReference type="ChEBI" id="CHEBI:78435"/>
        <dbReference type="EC" id="2.4.99.28"/>
    </reaction>
</comment>
<keyword evidence="10" id="KW-0378">Hydrolase</keyword>
<feature type="domain" description="Penicillin-binding protein transpeptidase" evidence="20">
    <location>
        <begin position="429"/>
        <end position="660"/>
    </location>
</feature>
<dbReference type="Proteomes" id="UP000482155">
    <property type="component" value="Unassembled WGS sequence"/>
</dbReference>
<dbReference type="GO" id="GO:0030288">
    <property type="term" value="C:outer membrane-bounded periplasmic space"/>
    <property type="evidence" value="ECO:0007669"/>
    <property type="project" value="TreeGrafter"/>
</dbReference>
<evidence type="ECO:0000256" key="6">
    <source>
        <dbReference type="ARBA" id="ARBA00022645"/>
    </source>
</evidence>
<evidence type="ECO:0000313" key="22">
    <source>
        <dbReference type="EMBL" id="NEX63555.1"/>
    </source>
</evidence>
<sequence length="829" mass="90617">MVDDPTPQHHGARASIISFARAFVRHTVNITGSVLILLVGVAIVAYAYFSQIEPTTPSIDDVLAVRGAQPSVLVSASGEHLATYSRGYQEEVHLDQISPHVVEALLSTEDHRFYEHPGIDLKRTVSAVYHTLRGDAQGGSTITQQLARNLFPEEIGRDRSVDRKLREMITALKLEKAYSKDQILELYLNTVPFLYNVIGIEMAARTYYDKSAADLNVLESATLIGMLKGTSYYNPILAPGRAQKRRNVVLGQMVKHGHLSAEEFDAMKEQPLQVKLYRQPDPLGSAPHFAAYVRRFLIDWAEKNDYNIYTDGLVVESTIDDKLQDAATQAVERETEVLQNIADVEWASSSKRVASNSPTAYAGLRKKVEPFKQFWKERADLVDSFVRESPEFRKAVAAGQKEDAVIAKLKGNSKFMARLRNAKTRLEAGFLAMDPASGEIKAWVGSRDFDVDQFDHVAQAERQPGSTFKPMVYGAALELGLRPDRVYQDGPVEIRSPDGSIWRPTDMTPASGRFVTMRDGLVYSRNTITAQVMQEAGLPNIINLARAAGIKQSKLDAVPSLALGTSPVTLLEMVSSYSTIAQIGEYRRPVFIKRIKDREGNVVAEFGTESQRVMTEDTAVELIDMMRGVVKRGTGSMVSTRFNLVADLAGKTGTTQNNTDGWFILMHPNLVAGAWVGFNDSRITMRSDYWGQGGHNAALLVGDFFRDTLKAKLIDTKAKFPQPKRPAPVLVQAPPQWTAPDDTPDNPANLPPGYGVVTTRDGSTTLVIGPNGIQSVRRRDEPAGNGDSLGGFLRGLAGGGNGTAGVSSGTSSGGTAMSGGDSVFSDPNH</sequence>
<dbReference type="RefSeq" id="WP_163967505.1">
    <property type="nucleotide sequence ID" value="NZ_JAAIVB010000073.1"/>
</dbReference>
<dbReference type="InterPro" id="IPR036950">
    <property type="entry name" value="PBP_transglycosylase"/>
</dbReference>
<keyword evidence="19" id="KW-1133">Transmembrane helix</keyword>
<dbReference type="InterPro" id="IPR012338">
    <property type="entry name" value="Beta-lactam/transpept-like"/>
</dbReference>
<feature type="compositionally biased region" description="Gly residues" evidence="18">
    <location>
        <begin position="787"/>
        <end position="803"/>
    </location>
</feature>
<evidence type="ECO:0000256" key="13">
    <source>
        <dbReference type="ARBA" id="ARBA00023136"/>
    </source>
</evidence>
<evidence type="ECO:0000256" key="12">
    <source>
        <dbReference type="ARBA" id="ARBA00022984"/>
    </source>
</evidence>
<evidence type="ECO:0000256" key="7">
    <source>
        <dbReference type="ARBA" id="ARBA00022670"/>
    </source>
</evidence>
<dbReference type="InterPro" id="IPR001264">
    <property type="entry name" value="Glyco_trans_51"/>
</dbReference>
<keyword evidence="13 19" id="KW-0472">Membrane</keyword>
<name>A0A6B3SVY1_9BURK</name>
<dbReference type="GO" id="GO:0005886">
    <property type="term" value="C:plasma membrane"/>
    <property type="evidence" value="ECO:0007669"/>
    <property type="project" value="UniProtKB-SubCell"/>
</dbReference>
<dbReference type="SUPFAM" id="SSF56601">
    <property type="entry name" value="beta-lactamase/transpeptidase-like"/>
    <property type="match status" value="1"/>
</dbReference>
<comment type="similarity">
    <text evidence="3">In the C-terminal section; belongs to the transpeptidase family.</text>
</comment>
<dbReference type="Gene3D" id="3.40.710.10">
    <property type="entry name" value="DD-peptidase/beta-lactamase superfamily"/>
    <property type="match status" value="1"/>
</dbReference>
<evidence type="ECO:0000256" key="11">
    <source>
        <dbReference type="ARBA" id="ARBA00022960"/>
    </source>
</evidence>
<evidence type="ECO:0000313" key="23">
    <source>
        <dbReference type="Proteomes" id="UP000482155"/>
    </source>
</evidence>
<comment type="catalytic activity">
    <reaction evidence="16">
        <text>Preferential cleavage: (Ac)2-L-Lys-D-Ala-|-D-Ala. Also transpeptidation of peptidyl-alanyl moieties that are N-acyl substituents of D-alanine.</text>
        <dbReference type="EC" id="3.4.16.4"/>
    </reaction>
</comment>
<evidence type="ECO:0000256" key="15">
    <source>
        <dbReference type="ARBA" id="ARBA00023316"/>
    </source>
</evidence>
<keyword evidence="14" id="KW-0511">Multifunctional enzyme</keyword>
<dbReference type="EMBL" id="JAAIVB010000073">
    <property type="protein sequence ID" value="NEX63555.1"/>
    <property type="molecule type" value="Genomic_DNA"/>
</dbReference>
<proteinExistence type="inferred from homology"/>
<dbReference type="Pfam" id="PF00905">
    <property type="entry name" value="Transpeptidase"/>
    <property type="match status" value="1"/>
</dbReference>
<comment type="pathway">
    <text evidence="2">Cell wall biogenesis; peptidoglycan biosynthesis.</text>
</comment>
<dbReference type="PANTHER" id="PTHR32282:SF11">
    <property type="entry name" value="PENICILLIN-BINDING PROTEIN 1B"/>
    <property type="match status" value="1"/>
</dbReference>
<organism evidence="22 23">
    <name type="scientific">Noviherbaspirillum galbum</name>
    <dbReference type="NCBI Taxonomy" id="2709383"/>
    <lineage>
        <taxon>Bacteria</taxon>
        <taxon>Pseudomonadati</taxon>
        <taxon>Pseudomonadota</taxon>
        <taxon>Betaproteobacteria</taxon>
        <taxon>Burkholderiales</taxon>
        <taxon>Oxalobacteraceae</taxon>
        <taxon>Noviherbaspirillum</taxon>
    </lineage>
</organism>
<evidence type="ECO:0000256" key="1">
    <source>
        <dbReference type="ARBA" id="ARBA00004236"/>
    </source>
</evidence>
<protein>
    <submittedName>
        <fullName evidence="22">Penicillin-binding protein</fullName>
    </submittedName>
</protein>
<evidence type="ECO:0000256" key="14">
    <source>
        <dbReference type="ARBA" id="ARBA00023268"/>
    </source>
</evidence>
<dbReference type="GO" id="GO:0008658">
    <property type="term" value="F:penicillin binding"/>
    <property type="evidence" value="ECO:0007669"/>
    <property type="project" value="InterPro"/>
</dbReference>
<keyword evidence="11" id="KW-0133">Cell shape</keyword>
<dbReference type="Gene3D" id="1.10.3810.10">
    <property type="entry name" value="Biosynthetic peptidoglycan transglycosylase-like"/>
    <property type="match status" value="1"/>
</dbReference>
<evidence type="ECO:0000256" key="2">
    <source>
        <dbReference type="ARBA" id="ARBA00004752"/>
    </source>
</evidence>
<comment type="caution">
    <text evidence="22">The sequence shown here is derived from an EMBL/GenBank/DDBJ whole genome shotgun (WGS) entry which is preliminary data.</text>
</comment>
<keyword evidence="7" id="KW-0645">Protease</keyword>
<feature type="transmembrane region" description="Helical" evidence="19">
    <location>
        <begin position="28"/>
        <end position="49"/>
    </location>
</feature>
<feature type="domain" description="Glycosyl transferase family 51" evidence="21">
    <location>
        <begin position="79"/>
        <end position="253"/>
    </location>
</feature>
<keyword evidence="12" id="KW-0573">Peptidoglycan synthesis</keyword>
<evidence type="ECO:0000256" key="4">
    <source>
        <dbReference type="ARBA" id="ARBA00007739"/>
    </source>
</evidence>
<dbReference type="Pfam" id="PF00912">
    <property type="entry name" value="Transgly"/>
    <property type="match status" value="1"/>
</dbReference>
<evidence type="ECO:0000256" key="18">
    <source>
        <dbReference type="SAM" id="MobiDB-lite"/>
    </source>
</evidence>
<dbReference type="InterPro" id="IPR001460">
    <property type="entry name" value="PCN-bd_Tpept"/>
</dbReference>
<dbReference type="GO" id="GO:0009002">
    <property type="term" value="F:serine-type D-Ala-D-Ala carboxypeptidase activity"/>
    <property type="evidence" value="ECO:0007669"/>
    <property type="project" value="UniProtKB-EC"/>
</dbReference>
<keyword evidence="9" id="KW-0808">Transferase</keyword>
<evidence type="ECO:0000256" key="10">
    <source>
        <dbReference type="ARBA" id="ARBA00022801"/>
    </source>
</evidence>
<dbReference type="GO" id="GO:0071555">
    <property type="term" value="P:cell wall organization"/>
    <property type="evidence" value="ECO:0007669"/>
    <property type="project" value="UniProtKB-KW"/>
</dbReference>
<accession>A0A6B3SVY1</accession>
<keyword evidence="8" id="KW-0328">Glycosyltransferase</keyword>
<dbReference type="InterPro" id="IPR023346">
    <property type="entry name" value="Lysozyme-like_dom_sf"/>
</dbReference>
<evidence type="ECO:0000256" key="16">
    <source>
        <dbReference type="ARBA" id="ARBA00034000"/>
    </source>
</evidence>
<evidence type="ECO:0000256" key="19">
    <source>
        <dbReference type="SAM" id="Phobius"/>
    </source>
</evidence>
<keyword evidence="15" id="KW-0961">Cell wall biogenesis/degradation</keyword>
<dbReference type="SUPFAM" id="SSF53955">
    <property type="entry name" value="Lysozyme-like"/>
    <property type="match status" value="1"/>
</dbReference>
<evidence type="ECO:0000259" key="20">
    <source>
        <dbReference type="Pfam" id="PF00905"/>
    </source>
</evidence>
<evidence type="ECO:0000256" key="9">
    <source>
        <dbReference type="ARBA" id="ARBA00022679"/>
    </source>
</evidence>
<dbReference type="GO" id="GO:0008955">
    <property type="term" value="F:peptidoglycan glycosyltransferase activity"/>
    <property type="evidence" value="ECO:0007669"/>
    <property type="project" value="UniProtKB-EC"/>
</dbReference>
<evidence type="ECO:0000256" key="3">
    <source>
        <dbReference type="ARBA" id="ARBA00007090"/>
    </source>
</evidence>
<evidence type="ECO:0000256" key="17">
    <source>
        <dbReference type="ARBA" id="ARBA00049902"/>
    </source>
</evidence>
<dbReference type="InterPro" id="IPR050396">
    <property type="entry name" value="Glycosyltr_51/Transpeptidase"/>
</dbReference>
<feature type="region of interest" description="Disordered" evidence="18">
    <location>
        <begin position="761"/>
        <end position="829"/>
    </location>
</feature>
<dbReference type="UniPathway" id="UPA00219"/>
<evidence type="ECO:0000256" key="5">
    <source>
        <dbReference type="ARBA" id="ARBA00022475"/>
    </source>
</evidence>
<gene>
    <name evidence="22" type="ORF">G3574_20955</name>
</gene>
<keyword evidence="5" id="KW-1003">Cell membrane</keyword>
<keyword evidence="19" id="KW-0812">Transmembrane</keyword>